<dbReference type="Proteomes" id="UP000028042">
    <property type="component" value="Unassembled WGS sequence"/>
</dbReference>
<gene>
    <name evidence="2" type="ORF">CLPA_c30680</name>
    <name evidence="3" type="ORF">CP6013_00117</name>
</gene>
<evidence type="ECO:0000313" key="3">
    <source>
        <dbReference type="EMBL" id="KRU10870.1"/>
    </source>
</evidence>
<dbReference type="GeneID" id="93075181"/>
<keyword evidence="5" id="KW-1185">Reference proteome</keyword>
<dbReference type="EMBL" id="JPGY02000001">
    <property type="protein sequence ID" value="KRU10870.1"/>
    <property type="molecule type" value="Genomic_DNA"/>
</dbReference>
<dbReference type="EMBL" id="CP009268">
    <property type="protein sequence ID" value="AJA53122.1"/>
    <property type="molecule type" value="Genomic_DNA"/>
</dbReference>
<dbReference type="RefSeq" id="WP_003445450.1">
    <property type="nucleotide sequence ID" value="NZ_ANZB01000007.1"/>
</dbReference>
<dbReference type="GO" id="GO:0016491">
    <property type="term" value="F:oxidoreductase activity"/>
    <property type="evidence" value="ECO:0007669"/>
    <property type="project" value="InterPro"/>
</dbReference>
<dbReference type="AlphaFoldDB" id="A0A0H3J6Q5"/>
<dbReference type="KEGG" id="cpat:CLPA_c30680"/>
<dbReference type="SUPFAM" id="SSF51905">
    <property type="entry name" value="FAD/NAD(P)-binding domain"/>
    <property type="match status" value="1"/>
</dbReference>
<dbReference type="Proteomes" id="UP000030905">
    <property type="component" value="Chromosome"/>
</dbReference>
<accession>A0A0H3J6Q5</accession>
<evidence type="ECO:0000313" key="2">
    <source>
        <dbReference type="EMBL" id="AJA53122.1"/>
    </source>
</evidence>
<evidence type="ECO:0000259" key="1">
    <source>
        <dbReference type="Pfam" id="PF01593"/>
    </source>
</evidence>
<dbReference type="PATRIC" id="fig|1262449.3.peg.2333"/>
<organism evidence="2 5">
    <name type="scientific">Clostridium pasteurianum DSM 525 = ATCC 6013</name>
    <dbReference type="NCBI Taxonomy" id="1262449"/>
    <lineage>
        <taxon>Bacteria</taxon>
        <taxon>Bacillati</taxon>
        <taxon>Bacillota</taxon>
        <taxon>Clostridia</taxon>
        <taxon>Eubacteriales</taxon>
        <taxon>Clostridiaceae</taxon>
        <taxon>Clostridium</taxon>
    </lineage>
</organism>
<name>A0A0H3J6Q5_CLOPA</name>
<reference evidence="3 4" key="3">
    <citation type="journal article" name="Genome Announc.">
        <title>Improved Draft Genome Sequence of Clostridium pasteurianum Strain ATCC 6013 (DSM 525) Using a Hybrid Next-Generation Sequencing Approach.</title>
        <authorList>
            <person name="Pyne M.E."/>
            <person name="Utturkar S."/>
            <person name="Brown S.D."/>
            <person name="Moo-Young M."/>
            <person name="Chung D.A."/>
            <person name="Chou C.P."/>
        </authorList>
    </citation>
    <scope>NUCLEOTIDE SEQUENCE [LARGE SCALE GENOMIC DNA]</scope>
    <source>
        <strain evidence="3 4">ATCC 6013</strain>
    </source>
</reference>
<dbReference type="PANTHER" id="PTHR46313">
    <property type="match status" value="1"/>
</dbReference>
<reference evidence="2 5" key="1">
    <citation type="journal article" date="2015" name="Genome Announc.">
        <title>Complete Genome Sequence of the Nitrogen-Fixing and Solvent-Producing Clostridium pasteurianum DSM 525.</title>
        <authorList>
            <person name="Poehlein A."/>
            <person name="Grosse-Honebrink A."/>
            <person name="Zhang Y."/>
            <person name="Minton N.P."/>
            <person name="Daniel R."/>
        </authorList>
    </citation>
    <scope>NUCLEOTIDE SEQUENCE [LARGE SCALE GENOMIC DNA]</scope>
    <source>
        <strain evidence="2">DSM 525</strain>
        <strain evidence="5">DSM 525 / ATCC 6013</strain>
    </source>
</reference>
<evidence type="ECO:0000313" key="4">
    <source>
        <dbReference type="Proteomes" id="UP000028042"/>
    </source>
</evidence>
<dbReference type="InterPro" id="IPR045892">
    <property type="entry name" value="CrtISO-like"/>
</dbReference>
<reference evidence="3" key="2">
    <citation type="submission" date="2015-10" db="EMBL/GenBank/DDBJ databases">
        <title>Improved Draft Genome Sequence of Clostridium pasteurianum Strain ATCC 6013 (DSM 525) Using a Hybrid Next-Generation Sequencing Approach.</title>
        <authorList>
            <person name="Pyne M.E."/>
            <person name="Utturkar S.M."/>
            <person name="Brown S.D."/>
            <person name="Moo-Young M."/>
            <person name="Chung D.A."/>
            <person name="Chou P.C."/>
        </authorList>
    </citation>
    <scope>NUCLEOTIDE SEQUENCE</scope>
    <source>
        <strain evidence="3">ATCC 6013</strain>
    </source>
</reference>
<protein>
    <submittedName>
        <fullName evidence="2">Amine oxidase</fullName>
    </submittedName>
</protein>
<dbReference type="eggNOG" id="COG1233">
    <property type="taxonomic scope" value="Bacteria"/>
</dbReference>
<feature type="domain" description="Amine oxidase" evidence="1">
    <location>
        <begin position="11"/>
        <end position="478"/>
    </location>
</feature>
<dbReference type="InterPro" id="IPR002937">
    <property type="entry name" value="Amino_oxidase"/>
</dbReference>
<dbReference type="KEGG" id="cpae:CPAST_c30680"/>
<sequence length="494" mass="55364">MKKIIIVGAGISGLTAGIYALQSGFDVSIYEAHTIPGGASTSWYRKGYLFEGGMHWLTGSLSSTPLNRLWREVRALDDSTTIYNRDPFLSFEYNARTAYLYRDVEKLRRHFLDISPEDEKEINRLCRDIEKFTKMSMPVSDIKNVKVKKKASMPVKTFLSMLPLLPRMSFYSGQTVKEYVKRFKSALLRLLLESIIPSDYSAAGMIFTLATLASGDGGYPEGGSLGMAKRMGKYFESLGGNICYGKTVSKVLLKKDVAQGIVVKDEFIPADSVIITQDTRVAIDTLFDKPIRETWAEDMRKNTEPALNTFISLGIEADLSDVPERIAFAVETPFVCGGIEESTISLINYAKYKGYAPEGCSAITSIIIGDSYDYWKKCKESGTYEIEKKKLAEAFIDIIAKKYPQIAGKVSVWDVATPLTYERYLKSYKGSWMTIMGKGRRTSSYPLKCKSIKNVYFAGQRLRSPGGLPVAVETGRRSIQYLCRDTDIVFQNKI</sequence>
<dbReference type="Gene3D" id="3.50.50.60">
    <property type="entry name" value="FAD/NAD(P)-binding domain"/>
    <property type="match status" value="2"/>
</dbReference>
<dbReference type="InterPro" id="IPR036188">
    <property type="entry name" value="FAD/NAD-bd_sf"/>
</dbReference>
<dbReference type="GO" id="GO:0016116">
    <property type="term" value="P:carotenoid metabolic process"/>
    <property type="evidence" value="ECO:0007669"/>
    <property type="project" value="InterPro"/>
</dbReference>
<dbReference type="PANTHER" id="PTHR46313:SF3">
    <property type="entry name" value="PROLYCOPENE ISOMERASE, CHLOROPLASTIC"/>
    <property type="match status" value="1"/>
</dbReference>
<dbReference type="Pfam" id="PF01593">
    <property type="entry name" value="Amino_oxidase"/>
    <property type="match status" value="1"/>
</dbReference>
<evidence type="ECO:0000313" key="5">
    <source>
        <dbReference type="Proteomes" id="UP000030905"/>
    </source>
</evidence>
<proteinExistence type="predicted"/>